<sequence length="393" mass="42837">MKYAVTDEGYYGNFGGAYIPEMLYPNVEELRERYLDIIGQSSFQEEFNKLLKDFVGRPTPLFLANRLSEKYKASIYLKREDLCHTGAHKVNNTIGQILVAKALGKSKIIAETGAGQHGVATATVCALMGMDCIVYMGKHDMERQKPNVERMRILGAKVVPALSGSMTLKDATNEAMRHWINNPTDTHYIIGSVVGPHPYPDMVARFQSVISQEIKAQLIQEIGNPYPDYVIACVGGGSNAAGAFYHFINEEQVTLIGAEAAGKGVDSGESAATTVLGKPGVLHGSKTLLMQTADGQVIEPYSISAGLDYPGIGPMHAHLFETGRAQFMSITDEEAMLAGIELSRLEGIIPAIETAHALAVLDKMEFDKDDVVVINLSGRGDKDLDTYIKWGKY</sequence>
<keyword evidence="14" id="KW-1185">Reference proteome</keyword>
<comment type="pathway">
    <text evidence="2 11">Amino-acid biosynthesis; L-tryptophan biosynthesis; L-tryptophan from chorismate: step 5/5.</text>
</comment>
<dbReference type="PANTHER" id="PTHR48077">
    <property type="entry name" value="TRYPTOPHAN SYNTHASE-RELATED"/>
    <property type="match status" value="1"/>
</dbReference>
<dbReference type="CDD" id="cd06446">
    <property type="entry name" value="Trp-synth_B"/>
    <property type="match status" value="1"/>
</dbReference>
<dbReference type="Pfam" id="PF00291">
    <property type="entry name" value="PALP"/>
    <property type="match status" value="1"/>
</dbReference>
<evidence type="ECO:0000256" key="7">
    <source>
        <dbReference type="ARBA" id="ARBA00022898"/>
    </source>
</evidence>
<gene>
    <name evidence="11 13" type="primary">trpB</name>
    <name evidence="13" type="ORF">SanaruYs_01700</name>
</gene>
<organism evidence="13 14">
    <name type="scientific">Chryseotalea sanaruensis</name>
    <dbReference type="NCBI Taxonomy" id="2482724"/>
    <lineage>
        <taxon>Bacteria</taxon>
        <taxon>Pseudomonadati</taxon>
        <taxon>Bacteroidota</taxon>
        <taxon>Cytophagia</taxon>
        <taxon>Cytophagales</taxon>
        <taxon>Chryseotaleaceae</taxon>
        <taxon>Chryseotalea</taxon>
    </lineage>
</organism>
<feature type="modified residue" description="N6-(pyridoxal phosphate)lysine" evidence="11">
    <location>
        <position position="89"/>
    </location>
</feature>
<evidence type="ECO:0000256" key="5">
    <source>
        <dbReference type="ARBA" id="ARBA00022605"/>
    </source>
</evidence>
<evidence type="ECO:0000256" key="6">
    <source>
        <dbReference type="ARBA" id="ARBA00022822"/>
    </source>
</evidence>
<accession>A0A401U522</accession>
<dbReference type="InterPro" id="IPR006653">
    <property type="entry name" value="Trp_synth_b_CS"/>
</dbReference>
<comment type="caution">
    <text evidence="13">The sequence shown here is derived from an EMBL/GenBank/DDBJ whole genome shotgun (WGS) entry which is preliminary data.</text>
</comment>
<dbReference type="SUPFAM" id="SSF53686">
    <property type="entry name" value="Tryptophan synthase beta subunit-like PLP-dependent enzymes"/>
    <property type="match status" value="1"/>
</dbReference>
<comment type="subunit">
    <text evidence="4 11">Tetramer of two alpha and two beta chains.</text>
</comment>
<proteinExistence type="inferred from homology"/>
<dbReference type="GO" id="GO:0004834">
    <property type="term" value="F:tryptophan synthase activity"/>
    <property type="evidence" value="ECO:0007669"/>
    <property type="project" value="UniProtKB-UniRule"/>
</dbReference>
<keyword evidence="7 11" id="KW-0663">Pyridoxal phosphate</keyword>
<keyword evidence="8 11" id="KW-0057">Aromatic amino acid biosynthesis</keyword>
<dbReference type="PANTHER" id="PTHR48077:SF3">
    <property type="entry name" value="TRYPTOPHAN SYNTHASE"/>
    <property type="match status" value="1"/>
</dbReference>
<protein>
    <recommendedName>
        <fullName evidence="11">Tryptophan synthase beta chain</fullName>
        <ecNumber evidence="11">4.2.1.20</ecNumber>
    </recommendedName>
</protein>
<evidence type="ECO:0000256" key="2">
    <source>
        <dbReference type="ARBA" id="ARBA00004733"/>
    </source>
</evidence>
<feature type="domain" description="Tryptophan synthase beta chain-like PALP" evidence="12">
    <location>
        <begin position="56"/>
        <end position="378"/>
    </location>
</feature>
<dbReference type="HAMAP" id="MF_00133">
    <property type="entry name" value="Trp_synth_beta"/>
    <property type="match status" value="1"/>
</dbReference>
<evidence type="ECO:0000256" key="8">
    <source>
        <dbReference type="ARBA" id="ARBA00023141"/>
    </source>
</evidence>
<keyword evidence="9 11" id="KW-0456">Lyase</keyword>
<dbReference type="InterPro" id="IPR006654">
    <property type="entry name" value="Trp_synth_beta"/>
</dbReference>
<dbReference type="AlphaFoldDB" id="A0A401U522"/>
<dbReference type="EMBL" id="BHXQ01000001">
    <property type="protein sequence ID" value="GCC49955.1"/>
    <property type="molecule type" value="Genomic_DNA"/>
</dbReference>
<comment type="catalytic activity">
    <reaction evidence="10 11">
        <text>(1S,2R)-1-C-(indol-3-yl)glycerol 3-phosphate + L-serine = D-glyceraldehyde 3-phosphate + L-tryptophan + H2O</text>
        <dbReference type="Rhea" id="RHEA:10532"/>
        <dbReference type="ChEBI" id="CHEBI:15377"/>
        <dbReference type="ChEBI" id="CHEBI:33384"/>
        <dbReference type="ChEBI" id="CHEBI:57912"/>
        <dbReference type="ChEBI" id="CHEBI:58866"/>
        <dbReference type="ChEBI" id="CHEBI:59776"/>
        <dbReference type="EC" id="4.2.1.20"/>
    </reaction>
</comment>
<evidence type="ECO:0000256" key="9">
    <source>
        <dbReference type="ARBA" id="ARBA00023239"/>
    </source>
</evidence>
<comment type="function">
    <text evidence="11">The beta subunit is responsible for the synthesis of L-tryptophan from indole and L-serine.</text>
</comment>
<dbReference type="Gene3D" id="3.40.50.1100">
    <property type="match status" value="2"/>
</dbReference>
<evidence type="ECO:0000256" key="10">
    <source>
        <dbReference type="ARBA" id="ARBA00049047"/>
    </source>
</evidence>
<evidence type="ECO:0000256" key="1">
    <source>
        <dbReference type="ARBA" id="ARBA00001933"/>
    </source>
</evidence>
<reference evidence="13 14" key="1">
    <citation type="submission" date="2018-11" db="EMBL/GenBank/DDBJ databases">
        <title>Chryseotalea sanarue gen. nov., sp., nov., a member of the family Cytophagaceae, isolated from a brackish lake in Hamamatsu Japan.</title>
        <authorList>
            <person name="Maejima Y."/>
            <person name="Iino T."/>
            <person name="Muraguchi Y."/>
            <person name="Fukuda K."/>
            <person name="Ohkuma M."/>
            <person name="Moriuchi R."/>
            <person name="Dohra H."/>
            <person name="Kimbara K."/>
            <person name="Shintani M."/>
        </authorList>
    </citation>
    <scope>NUCLEOTIDE SEQUENCE [LARGE SCALE GENOMIC DNA]</scope>
    <source>
        <strain evidence="13 14">Ys</strain>
    </source>
</reference>
<dbReference type="InterPro" id="IPR023026">
    <property type="entry name" value="Trp_synth_beta/beta-like"/>
</dbReference>
<evidence type="ECO:0000256" key="11">
    <source>
        <dbReference type="HAMAP-Rule" id="MF_00133"/>
    </source>
</evidence>
<dbReference type="EC" id="4.2.1.20" evidence="11"/>
<dbReference type="UniPathway" id="UPA00035">
    <property type="reaction ID" value="UER00044"/>
</dbReference>
<dbReference type="FunFam" id="3.40.50.1100:FF:000001">
    <property type="entry name" value="Tryptophan synthase beta chain"/>
    <property type="match status" value="1"/>
</dbReference>
<comment type="cofactor">
    <cofactor evidence="1 11">
        <name>pyridoxal 5'-phosphate</name>
        <dbReference type="ChEBI" id="CHEBI:597326"/>
    </cofactor>
</comment>
<keyword evidence="6 11" id="KW-0822">Tryptophan biosynthesis</keyword>
<dbReference type="InterPro" id="IPR036052">
    <property type="entry name" value="TrpB-like_PALP_sf"/>
</dbReference>
<name>A0A401U522_9BACT</name>
<keyword evidence="5 11" id="KW-0028">Amino-acid biosynthesis</keyword>
<dbReference type="NCBIfam" id="TIGR00263">
    <property type="entry name" value="trpB"/>
    <property type="match status" value="1"/>
</dbReference>
<evidence type="ECO:0000313" key="14">
    <source>
        <dbReference type="Proteomes" id="UP000288227"/>
    </source>
</evidence>
<evidence type="ECO:0000256" key="3">
    <source>
        <dbReference type="ARBA" id="ARBA00009982"/>
    </source>
</evidence>
<evidence type="ECO:0000313" key="13">
    <source>
        <dbReference type="EMBL" id="GCC49955.1"/>
    </source>
</evidence>
<dbReference type="PIRSF" id="PIRSF001413">
    <property type="entry name" value="Trp_syn_beta"/>
    <property type="match status" value="1"/>
</dbReference>
<dbReference type="InterPro" id="IPR001926">
    <property type="entry name" value="TrpB-like_PALP"/>
</dbReference>
<dbReference type="FunFam" id="3.40.50.1100:FF:000004">
    <property type="entry name" value="Tryptophan synthase beta chain"/>
    <property type="match status" value="1"/>
</dbReference>
<dbReference type="OrthoDB" id="9766131at2"/>
<dbReference type="Proteomes" id="UP000288227">
    <property type="component" value="Unassembled WGS sequence"/>
</dbReference>
<dbReference type="GO" id="GO:0005737">
    <property type="term" value="C:cytoplasm"/>
    <property type="evidence" value="ECO:0007669"/>
    <property type="project" value="TreeGrafter"/>
</dbReference>
<evidence type="ECO:0000256" key="4">
    <source>
        <dbReference type="ARBA" id="ARBA00011270"/>
    </source>
</evidence>
<evidence type="ECO:0000259" key="12">
    <source>
        <dbReference type="Pfam" id="PF00291"/>
    </source>
</evidence>
<dbReference type="PROSITE" id="PS00168">
    <property type="entry name" value="TRP_SYNTHASE_BETA"/>
    <property type="match status" value="1"/>
</dbReference>
<dbReference type="RefSeq" id="WP_127120616.1">
    <property type="nucleotide sequence ID" value="NZ_BHXQ01000001.1"/>
</dbReference>
<comment type="similarity">
    <text evidence="3 11">Belongs to the TrpB family.</text>
</comment>